<dbReference type="InterPro" id="IPR052030">
    <property type="entry name" value="Peptidase_M20/M20A_hydrolases"/>
</dbReference>
<keyword evidence="1" id="KW-0378">Hydrolase</keyword>
<evidence type="ECO:0000313" key="2">
    <source>
        <dbReference type="Proteomes" id="UP000019426"/>
    </source>
</evidence>
<evidence type="ECO:0000313" key="1">
    <source>
        <dbReference type="EMBL" id="CDM67323.1"/>
    </source>
</evidence>
<dbReference type="RefSeq" id="WP_044035797.1">
    <property type="nucleotide sequence ID" value="NZ_HG917868.1"/>
</dbReference>
<dbReference type="SUPFAM" id="SSF53187">
    <property type="entry name" value="Zn-dependent exopeptidases"/>
    <property type="match status" value="1"/>
</dbReference>
<dbReference type="GO" id="GO:0071713">
    <property type="term" value="F:para-aminobenzoyl-glutamate hydrolase activity"/>
    <property type="evidence" value="ECO:0007669"/>
    <property type="project" value="TreeGrafter"/>
</dbReference>
<dbReference type="OrthoDB" id="9781032at2"/>
<dbReference type="PATRIC" id="fig|1216932.3.peg.131"/>
<name>W6RSV0_9CLOT</name>
<dbReference type="KEGG" id="clt:CM240_0149"/>
<dbReference type="HOGENOM" id="CLU_031812_1_0_9"/>
<dbReference type="eggNOG" id="COG1473">
    <property type="taxonomic scope" value="Bacteria"/>
</dbReference>
<dbReference type="GO" id="GO:0016805">
    <property type="term" value="F:dipeptidase activity"/>
    <property type="evidence" value="ECO:0007669"/>
    <property type="project" value="TreeGrafter"/>
</dbReference>
<dbReference type="Gene3D" id="3.30.70.360">
    <property type="match status" value="1"/>
</dbReference>
<dbReference type="Proteomes" id="UP000019426">
    <property type="component" value="Chromosome M2/40_rep1"/>
</dbReference>
<dbReference type="AlphaFoldDB" id="W6RSV0"/>
<dbReference type="EMBL" id="HG917868">
    <property type="protein sequence ID" value="CDM67323.1"/>
    <property type="molecule type" value="Genomic_DNA"/>
</dbReference>
<protein>
    <submittedName>
        <fullName evidence="1">Amidohydrolase</fullName>
        <ecNumber evidence="1">3.5.1.-</ecNumber>
    </submittedName>
</protein>
<dbReference type="PANTHER" id="PTHR30575">
    <property type="entry name" value="PEPTIDASE M20"/>
    <property type="match status" value="1"/>
</dbReference>
<dbReference type="STRING" id="1216932.CM240_0149"/>
<sequence>MKQQMLSYLSTITDEIFSISDYILKNGEESYKETSTSSFLSNILKNHGFKITNNYLDIPNSFYAEFGNEHPRICLTCDYDVSKEDGDLLAHHINSTISIGAALLLANAIESSGHGSVVVIGCSGELKGGSKAIMVKEGAFENIDIVMSPCPHVVTAESASSMASLPIEINYESIENFYKTKGYYSPLSASLFTLNGLDTIINSFEEECYINSISMNSPVTPHISQIRCSITFYIKARKMSVLKELESKIHEFVKYTSKLMNVKSDIHYHEMPSDELKTNATISRLFSHNLKESGLIKIDPPRDTHLSLSLGSVSHIVPTIRPFISICEDSSINPYSNEFVKATTSEYTKENVLKAIEAFAYTGLDIIEREDLLRESLLELNSENKKSACHNNG</sequence>
<dbReference type="EC" id="3.5.1.-" evidence="1"/>
<reference evidence="1 2" key="1">
    <citation type="submission" date="2013-11" db="EMBL/GenBank/DDBJ databases">
        <title>Complete genome sequence of Clostridum sp. M2/40.</title>
        <authorList>
            <person name="Wibberg D."/>
            <person name="Puehler A."/>
            <person name="Schlueter A."/>
        </authorList>
    </citation>
    <scope>NUCLEOTIDE SEQUENCE [LARGE SCALE GENOMIC DNA]</scope>
    <source>
        <strain evidence="2">M2/40</strain>
    </source>
</reference>
<dbReference type="GO" id="GO:0005737">
    <property type="term" value="C:cytoplasm"/>
    <property type="evidence" value="ECO:0007669"/>
    <property type="project" value="TreeGrafter"/>
</dbReference>
<gene>
    <name evidence="1" type="ORF">CM240_0149</name>
</gene>
<accession>W6RSV0</accession>
<keyword evidence="2" id="KW-1185">Reference proteome</keyword>
<proteinExistence type="predicted"/>
<dbReference type="PANTHER" id="PTHR30575:SF0">
    <property type="entry name" value="XAA-ARG DIPEPTIDASE"/>
    <property type="match status" value="1"/>
</dbReference>
<dbReference type="GO" id="GO:0046657">
    <property type="term" value="P:folic acid catabolic process"/>
    <property type="evidence" value="ECO:0007669"/>
    <property type="project" value="TreeGrafter"/>
</dbReference>
<organism evidence="1 2">
    <name type="scientific">Clostridium bornimense</name>
    <dbReference type="NCBI Taxonomy" id="1216932"/>
    <lineage>
        <taxon>Bacteria</taxon>
        <taxon>Bacillati</taxon>
        <taxon>Bacillota</taxon>
        <taxon>Clostridia</taxon>
        <taxon>Eubacteriales</taxon>
        <taxon>Clostridiaceae</taxon>
        <taxon>Clostridium</taxon>
    </lineage>
</organism>
<dbReference type="Gene3D" id="3.40.630.10">
    <property type="entry name" value="Zn peptidases"/>
    <property type="match status" value="1"/>
</dbReference>